<evidence type="ECO:0000256" key="2">
    <source>
        <dbReference type="SAM" id="MobiDB-lite"/>
    </source>
</evidence>
<accession>A0A165FPE5</accession>
<dbReference type="Proteomes" id="UP000076871">
    <property type="component" value="Unassembled WGS sequence"/>
</dbReference>
<dbReference type="GeneID" id="63831292"/>
<feature type="coiled-coil region" evidence="1">
    <location>
        <begin position="334"/>
        <end position="407"/>
    </location>
</feature>
<dbReference type="EMBL" id="KV427612">
    <property type="protein sequence ID" value="KZT09275.1"/>
    <property type="molecule type" value="Genomic_DNA"/>
</dbReference>
<proteinExistence type="predicted"/>
<dbReference type="InParanoid" id="A0A165FPE5"/>
<evidence type="ECO:0000256" key="1">
    <source>
        <dbReference type="SAM" id="Coils"/>
    </source>
</evidence>
<sequence length="458" mass="51334">MLANANANANVRPVPAAKAYRPSPLFRFSTSVIGMLKAQPSEAEASVLPASESRPLSDSPTSSVTSLPLVPSAEPPKEKEKDDVASRLVVELRRKLQDAEATIATRDQSVASLQEQEKALNASLEEARSEVEVQKTAVELLKDEKSAVEKSRADIQQQLTSIHEDFERCRVELTDARRERDDARADVSAKTAETEAEHSACITVGQQLEAVLAEKRGLEATNLQIQSEFDAKITELQNLSVQTEDLASKFAALQAESDRKTSRIEELEVDLEASNQEREAIDRQRIAAVEQVHSLEGQLEEETTAVRRGMEELQRREEDLRVSQDIAHDLQVQLQEMRTAADRTEQFRQSLELELHKTRQCASEALNSALHECEMLKAQVNEARQRAVAAERAVDEARRRMKQARDEDPDVLQLRSELVSTRIAFSTLRDQFRVLSRHATNLEEAARRRTQESGCVVQ</sequence>
<name>A0A165FPE5_9APHY</name>
<dbReference type="OrthoDB" id="10254663at2759"/>
<feature type="coiled-coil region" evidence="1">
    <location>
        <begin position="96"/>
        <end position="193"/>
    </location>
</feature>
<evidence type="ECO:0000313" key="4">
    <source>
        <dbReference type="Proteomes" id="UP000076871"/>
    </source>
</evidence>
<protein>
    <submittedName>
        <fullName evidence="3">Uncharacterized protein</fullName>
    </submittedName>
</protein>
<dbReference type="AlphaFoldDB" id="A0A165FPE5"/>
<reference evidence="3 4" key="1">
    <citation type="journal article" date="2016" name="Mol. Biol. Evol.">
        <title>Comparative Genomics of Early-Diverging Mushroom-Forming Fungi Provides Insights into the Origins of Lignocellulose Decay Capabilities.</title>
        <authorList>
            <person name="Nagy L.G."/>
            <person name="Riley R."/>
            <person name="Tritt A."/>
            <person name="Adam C."/>
            <person name="Daum C."/>
            <person name="Floudas D."/>
            <person name="Sun H."/>
            <person name="Yadav J.S."/>
            <person name="Pangilinan J."/>
            <person name="Larsson K.H."/>
            <person name="Matsuura K."/>
            <person name="Barry K."/>
            <person name="Labutti K."/>
            <person name="Kuo R."/>
            <person name="Ohm R.A."/>
            <person name="Bhattacharya S.S."/>
            <person name="Shirouzu T."/>
            <person name="Yoshinaga Y."/>
            <person name="Martin F.M."/>
            <person name="Grigoriev I.V."/>
            <person name="Hibbett D.S."/>
        </authorList>
    </citation>
    <scope>NUCLEOTIDE SEQUENCE [LARGE SCALE GENOMIC DNA]</scope>
    <source>
        <strain evidence="3 4">93-53</strain>
    </source>
</reference>
<organism evidence="3 4">
    <name type="scientific">Laetiporus sulphureus 93-53</name>
    <dbReference type="NCBI Taxonomy" id="1314785"/>
    <lineage>
        <taxon>Eukaryota</taxon>
        <taxon>Fungi</taxon>
        <taxon>Dikarya</taxon>
        <taxon>Basidiomycota</taxon>
        <taxon>Agaricomycotina</taxon>
        <taxon>Agaricomycetes</taxon>
        <taxon>Polyporales</taxon>
        <taxon>Laetiporus</taxon>
    </lineage>
</organism>
<evidence type="ECO:0000313" key="3">
    <source>
        <dbReference type="EMBL" id="KZT09275.1"/>
    </source>
</evidence>
<dbReference type="RefSeq" id="XP_040767015.1">
    <property type="nucleotide sequence ID" value="XM_040914265.1"/>
</dbReference>
<keyword evidence="4" id="KW-1185">Reference proteome</keyword>
<feature type="coiled-coil region" evidence="1">
    <location>
        <begin position="236"/>
        <end position="284"/>
    </location>
</feature>
<feature type="region of interest" description="Disordered" evidence="2">
    <location>
        <begin position="40"/>
        <end position="83"/>
    </location>
</feature>
<gene>
    <name evidence="3" type="ORF">LAESUDRAFT_810890</name>
</gene>
<keyword evidence="1" id="KW-0175">Coiled coil</keyword>
<feature type="compositionally biased region" description="Polar residues" evidence="2">
    <location>
        <begin position="54"/>
        <end position="66"/>
    </location>
</feature>